<evidence type="ECO:0000256" key="1">
    <source>
        <dbReference type="ARBA" id="ARBA00023172"/>
    </source>
</evidence>
<dbReference type="GO" id="GO:0015074">
    <property type="term" value="P:DNA integration"/>
    <property type="evidence" value="ECO:0007669"/>
    <property type="project" value="InterPro"/>
</dbReference>
<keyword evidence="1" id="KW-0233">DNA recombination</keyword>
<dbReference type="SUPFAM" id="SSF56349">
    <property type="entry name" value="DNA breaking-rejoining enzymes"/>
    <property type="match status" value="1"/>
</dbReference>
<sequence>MTEPGDIVYVRAQISEGGSASVCGWCLEVIGEDLIIGCPAASLEGVAETVTTKVSQHQCGYLRVSKAAASGAVPQKWSGMRAKDLASYTTFQKGWKEVNRELKSSEAELMEDPPLPSKKPSGRRKGLTELEEDLAQLQGLFGEASDDSEEDEPAPVRSRGAASSSFLPPGAPAGATRRVEEGERKEGRKELDLQKMMALSLAQGRSAGDLMPLLLLNYMEDKKQRQRRRKQRERDHGYLGGYSSEDSAGEGEEWRDKGMRAVSSLHQLQRRIQRCPRQIYQEYEREITEELGVVPGQAWTLKDYLRRQPWGRFKGIFRCAVMDAQAYEYLRAGNSEAAMAQLVQNMKAKVQAVLQQGDWTTAWLLTGIPDPLAKREFGGTKEELAVISGYMDALSKLRKRMKETGPGAGGGDEDDDEVLSECGGALLDDEAAEFWGKSLLNEFVAWSNFVVLGCPECRDGRFEPRVVHRSMEDMRSFADRLLGEVVSFSTPELLRDTLCCEGKRGDLQSLLELLSCSTSSYDDVGPQVSPEAGVALPVVAERVAVPAEAGLVDPADWLEPDRAAVFENLDRLRLPEELWGEKVVACHRVPLDQEEAVIRKLLETNMVTLVPEGELPRDGQGDIRVGGLFSVRKNDVEDRLIYDRRPENATMPRLRWAELPNGACYCRLLLKPHEYVRGSGDDLRNFYYMLRLPEAWIRFNSVGRRVSKELLVERGLDPSIAHRACFRVLGMGDVNGCAIAQATHESILRRAGLLEPDTVLIYGRTAPQSDLWEGIYLDDLLDEDMRRMAAAEAAYLEVWSLIRQVVRLGHCTQAALQKLVGLITFHLQYRREMFCLQHHIYKFMSDMPPRGVVRLPTFVLDELRSLGLHLPFCYTSMRRWISEEVLATDATPTSGGAVVAQVPEALARELWRLSEHRGEAVRLDRTTDFEIEVGEPKEPSIFASVCGECLDWNVASSYHFRKTSHINLQEARALKKELASLASDPANHGMIKICLNDSRVCVGAFAKGRSSSFRLNGCLRSLLPFLIFGNVSFGILWIETHSNPGDYPSRFTPLPVPRDPPRWLRRFGVGGDKLALPGLEVFAGTAVLTAAFIRAGCAMLGPVDLLYGKDALEECWAELIRTRAVAWVWLSPPCSSFSPLTNLGAGGPLRTKGQPEADASNPRTALGNLLWRRAIALAELALKAGIPFFLEHPKGSYGWLFREIELLRAKAGVTMHELHMCAYSSAYVSWCHDRTPAERRSIDYALSRAIEVAYDEGEKGLLLTCLSEGQKVTGWARRIWWATMLASWLAFWGLMRPGEVVNLRKKDLAFPEAVAMGEAALGLVILIRKPKTRRTYRTQMVLVKEVAVVLWLSWWTAALRPNQLVFPMSRRLWGERMKEALRRLSLEGCKYTPSSFRAGGATHHYRVNQNIPQLQFMGRWKSLESLKSYIHEALSVHIAQQAPEEGRRKLESAQRFVHLLQQPPHLPAQLLQFLLQFGLRRHVVLKMDQGVGDLVPGAAGRPQADAEEGQRTTAAATTVRHALQQAAAQLGPEEIEPGLSASEVVADASSWASASRWRSGSNARRFTAALCRMLSLLEGLRPDVGEVRAADTLEGPQPVEPRPLRGALARRGSTSVAAQEPQVRQMVWSWLLRPLRLWKTCAVLLLVLICPRLVALLASMIIRLLCRAMILVLGRVAHELWQEVRMGISHASLAVTELELQLVELLESWMGWPNVVPSTAPPYLTDPSFVPSPPPTPAPGASLPARPLEIVHLVLMALLYRRDDAFSLSESWDPHRYEGSESPERPLSKTFMQQVRTDARGSKSYHRHPAATALNQQLLIPGLESLKAPFEDDAFSLSESWDPHRYEGSESPD</sequence>
<evidence type="ECO:0000313" key="4">
    <source>
        <dbReference type="EMBL" id="CAE7489091.1"/>
    </source>
</evidence>
<protein>
    <recommendedName>
        <fullName evidence="3">Tyr recombinase domain-containing protein</fullName>
    </recommendedName>
</protein>
<dbReference type="PROSITE" id="PS51898">
    <property type="entry name" value="TYR_RECOMBINASE"/>
    <property type="match status" value="1"/>
</dbReference>
<comment type="caution">
    <text evidence="4">The sequence shown here is derived from an EMBL/GenBank/DDBJ whole genome shotgun (WGS) entry which is preliminary data.</text>
</comment>
<feature type="region of interest" description="Disordered" evidence="2">
    <location>
        <begin position="143"/>
        <end position="190"/>
    </location>
</feature>
<proteinExistence type="predicted"/>
<gene>
    <name evidence="4" type="ORF">SNAT2548_LOCUS27425</name>
</gene>
<dbReference type="InterPro" id="IPR011010">
    <property type="entry name" value="DNA_brk_join_enz"/>
</dbReference>
<evidence type="ECO:0000259" key="3">
    <source>
        <dbReference type="PROSITE" id="PS51898"/>
    </source>
</evidence>
<feature type="domain" description="Tyr recombinase" evidence="3">
    <location>
        <begin position="1248"/>
        <end position="1443"/>
    </location>
</feature>
<feature type="compositionally biased region" description="Acidic residues" evidence="2">
    <location>
        <begin position="144"/>
        <end position="153"/>
    </location>
</feature>
<evidence type="ECO:0000256" key="2">
    <source>
        <dbReference type="SAM" id="MobiDB-lite"/>
    </source>
</evidence>
<feature type="region of interest" description="Disordered" evidence="2">
    <location>
        <begin position="105"/>
        <end position="125"/>
    </location>
</feature>
<feature type="compositionally biased region" description="Basic and acidic residues" evidence="2">
    <location>
        <begin position="177"/>
        <end position="190"/>
    </location>
</feature>
<dbReference type="Gene3D" id="1.10.443.10">
    <property type="entry name" value="Intergrase catalytic core"/>
    <property type="match status" value="1"/>
</dbReference>
<dbReference type="CDD" id="cd00397">
    <property type="entry name" value="DNA_BRE_C"/>
    <property type="match status" value="1"/>
</dbReference>
<feature type="region of interest" description="Disordered" evidence="2">
    <location>
        <begin position="225"/>
        <end position="255"/>
    </location>
</feature>
<dbReference type="GO" id="GO:0006310">
    <property type="term" value="P:DNA recombination"/>
    <property type="evidence" value="ECO:0007669"/>
    <property type="project" value="UniProtKB-KW"/>
</dbReference>
<dbReference type="InterPro" id="IPR013762">
    <property type="entry name" value="Integrase-like_cat_sf"/>
</dbReference>
<dbReference type="Proteomes" id="UP000604046">
    <property type="component" value="Unassembled WGS sequence"/>
</dbReference>
<evidence type="ECO:0000313" key="5">
    <source>
        <dbReference type="Proteomes" id="UP000604046"/>
    </source>
</evidence>
<dbReference type="GO" id="GO:0003677">
    <property type="term" value="F:DNA binding"/>
    <property type="evidence" value="ECO:0007669"/>
    <property type="project" value="InterPro"/>
</dbReference>
<reference evidence="4" key="1">
    <citation type="submission" date="2021-02" db="EMBL/GenBank/DDBJ databases">
        <authorList>
            <person name="Dougan E. K."/>
            <person name="Rhodes N."/>
            <person name="Thang M."/>
            <person name="Chan C."/>
        </authorList>
    </citation>
    <scope>NUCLEOTIDE SEQUENCE</scope>
</reference>
<keyword evidence="5" id="KW-1185">Reference proteome</keyword>
<organism evidence="4 5">
    <name type="scientific">Symbiodinium natans</name>
    <dbReference type="NCBI Taxonomy" id="878477"/>
    <lineage>
        <taxon>Eukaryota</taxon>
        <taxon>Sar</taxon>
        <taxon>Alveolata</taxon>
        <taxon>Dinophyceae</taxon>
        <taxon>Suessiales</taxon>
        <taxon>Symbiodiniaceae</taxon>
        <taxon>Symbiodinium</taxon>
    </lineage>
</organism>
<name>A0A812SN66_9DINO</name>
<dbReference type="EMBL" id="CAJNDS010002469">
    <property type="protein sequence ID" value="CAE7489091.1"/>
    <property type="molecule type" value="Genomic_DNA"/>
</dbReference>
<accession>A0A812SN66</accession>
<dbReference type="InterPro" id="IPR002104">
    <property type="entry name" value="Integrase_catalytic"/>
</dbReference>